<dbReference type="GO" id="GO:0005509">
    <property type="term" value="F:calcium ion binding"/>
    <property type="evidence" value="ECO:0007669"/>
    <property type="project" value="InterPro"/>
</dbReference>
<dbReference type="Gene3D" id="4.10.1080.10">
    <property type="entry name" value="TSP type-3 repeat"/>
    <property type="match status" value="1"/>
</dbReference>
<evidence type="ECO:0000256" key="9">
    <source>
        <dbReference type="ARBA" id="ARBA00023288"/>
    </source>
</evidence>
<dbReference type="GO" id="GO:0009279">
    <property type="term" value="C:cell outer membrane"/>
    <property type="evidence" value="ECO:0007669"/>
    <property type="project" value="UniProtKB-SubCell"/>
</dbReference>
<dbReference type="Pfam" id="PF03498">
    <property type="entry name" value="CDtoxinA"/>
    <property type="match status" value="1"/>
</dbReference>
<name>A0A7D4XJ65_9BACT</name>
<comment type="subcellular location">
    <subcellularLocation>
        <location evidence="1">Cell outer membrane</location>
        <topology evidence="1">Lipid-anchor</topology>
    </subcellularLocation>
</comment>
<dbReference type="GO" id="GO:0090729">
    <property type="term" value="F:toxin activity"/>
    <property type="evidence" value="ECO:0007669"/>
    <property type="project" value="UniProtKB-KW"/>
</dbReference>
<keyword evidence="4 10" id="KW-0430">Lectin</keyword>
<keyword evidence="2" id="KW-0800">Toxin</keyword>
<evidence type="ECO:0000313" key="10">
    <source>
        <dbReference type="EMBL" id="QKW93686.1"/>
    </source>
</evidence>
<keyword evidence="3" id="KW-0732">Signal</keyword>
<evidence type="ECO:0000256" key="1">
    <source>
        <dbReference type="ARBA" id="ARBA00004459"/>
    </source>
</evidence>
<evidence type="ECO:0000256" key="3">
    <source>
        <dbReference type="ARBA" id="ARBA00022729"/>
    </source>
</evidence>
<proteinExistence type="predicted"/>
<evidence type="ECO:0000256" key="2">
    <source>
        <dbReference type="ARBA" id="ARBA00022656"/>
    </source>
</evidence>
<dbReference type="SUPFAM" id="SSF103647">
    <property type="entry name" value="TSP type-3 repeat"/>
    <property type="match status" value="1"/>
</dbReference>
<dbReference type="InterPro" id="IPR003558">
    <property type="entry name" value="CDtoxinA/C"/>
</dbReference>
<dbReference type="InterPro" id="IPR035992">
    <property type="entry name" value="Ricin_B-like_lectins"/>
</dbReference>
<keyword evidence="5" id="KW-0843">Virulence</keyword>
<dbReference type="EMBL" id="MT520812">
    <property type="protein sequence ID" value="QKW93686.1"/>
    <property type="molecule type" value="Genomic_DNA"/>
</dbReference>
<sequence length="487" mass="51951">MNNRFASAILCLTLASCHCGSSGIEPPMQHFDPPSATTLPEEGSLVSVINLDDEPVICFTTDGTAPDWNGGDCPNRLDANRQIAVPHCGFNLIRIAWSTGTDEASYVVESEDCKESCTPVLPWSNGALVRAFALWQDEIKCKMNGCENPAATGNWSAQCDTGSVAWNVSLNGLRAVSTFTFDACAHAVTIDVEEGGTTVARTFNLVVDGQLLQDTDFSGNGNEGGTVTVSGDFTGTVTSRIVIKNKKRGGGSFEAACSADPLEGMECAPSSAKIAYDFPDWSCHGGICPVSAVAGCEKSDVDSDTIVDANDNCPEHPNTDQADVDGDGIGDACDDAPGFVVIRFKTNNRCLLAGDDKVHSTSTCEPADPLQQWQMFPDGDDAFGFRNLANGECLSQSGILAGPWTVVTDPCDGSDKQRWMLERHDQGGFDEHFPIRLHNVANNFCAYTDFTGNVFGTVANCGMWGTESNQKVGLYYGGAFDTLPYQP</sequence>
<dbReference type="PROSITE" id="PS51257">
    <property type="entry name" value="PROKAR_LIPOPROTEIN"/>
    <property type="match status" value="1"/>
</dbReference>
<organism evidence="10">
    <name type="scientific">Vitiosangium cumulatum</name>
    <dbReference type="NCBI Taxonomy" id="1867796"/>
    <lineage>
        <taxon>Bacteria</taxon>
        <taxon>Pseudomonadati</taxon>
        <taxon>Myxococcota</taxon>
        <taxon>Myxococcia</taxon>
        <taxon>Myxococcales</taxon>
        <taxon>Cystobacterineae</taxon>
        <taxon>Archangiaceae</taxon>
        <taxon>Vitiosangium</taxon>
    </lineage>
</organism>
<dbReference type="CDD" id="cd23415">
    <property type="entry name" value="beta-trefoil_Ricin_AH"/>
    <property type="match status" value="1"/>
</dbReference>
<dbReference type="PROSITE" id="PS50231">
    <property type="entry name" value="RICIN_B_LECTIN"/>
    <property type="match status" value="1"/>
</dbReference>
<keyword evidence="8" id="KW-0998">Cell outer membrane</keyword>
<keyword evidence="9" id="KW-0449">Lipoprotein</keyword>
<accession>A0A7D4XJ65</accession>
<dbReference type="InterPro" id="IPR028974">
    <property type="entry name" value="TSP_type-3_rpt"/>
</dbReference>
<protein>
    <submittedName>
        <fullName evidence="10">Ricin B-type lectin domain-containing protein</fullName>
    </submittedName>
</protein>
<dbReference type="SUPFAM" id="SSF50370">
    <property type="entry name" value="Ricin B-like lectins"/>
    <property type="match status" value="1"/>
</dbReference>
<dbReference type="GO" id="GO:0030246">
    <property type="term" value="F:carbohydrate binding"/>
    <property type="evidence" value="ECO:0007669"/>
    <property type="project" value="UniProtKB-KW"/>
</dbReference>
<dbReference type="AlphaFoldDB" id="A0A7D4XJ65"/>
<evidence type="ECO:0000256" key="7">
    <source>
        <dbReference type="ARBA" id="ARBA00023139"/>
    </source>
</evidence>
<evidence type="ECO:0000256" key="5">
    <source>
        <dbReference type="ARBA" id="ARBA00023026"/>
    </source>
</evidence>
<reference evidence="10" key="1">
    <citation type="journal article" date="2020" name="Molecules">
        <title>2-Hydroxysorangiadenosine: Structure and Biosynthesis of a Myxobacterial Sesquiterpene-Nucleoside.</title>
        <authorList>
            <person name="Okoth D.A."/>
            <person name="Hug J.J."/>
            <person name="Garcia R."/>
            <person name="Sproer C."/>
            <person name="Overmann J."/>
            <person name="Muller R."/>
        </authorList>
    </citation>
    <scope>NUCLEOTIDE SEQUENCE</scope>
    <source>
        <strain evidence="10">MCy10943</strain>
    </source>
</reference>
<evidence type="ECO:0000256" key="8">
    <source>
        <dbReference type="ARBA" id="ARBA00023237"/>
    </source>
</evidence>
<keyword evidence="7" id="KW-0564">Palmitate</keyword>
<dbReference type="Gene3D" id="2.80.10.50">
    <property type="match status" value="1"/>
</dbReference>
<evidence type="ECO:0000256" key="6">
    <source>
        <dbReference type="ARBA" id="ARBA00023136"/>
    </source>
</evidence>
<evidence type="ECO:0000256" key="4">
    <source>
        <dbReference type="ARBA" id="ARBA00022734"/>
    </source>
</evidence>
<keyword evidence="6" id="KW-0472">Membrane</keyword>